<gene>
    <name evidence="1" type="ORF">UH38_02250</name>
</gene>
<proteinExistence type="predicted"/>
<evidence type="ECO:0008006" key="3">
    <source>
        <dbReference type="Google" id="ProtNLM"/>
    </source>
</evidence>
<organism evidence="1 2">
    <name type="scientific">Aliterella atlantica CENA595</name>
    <dbReference type="NCBI Taxonomy" id="1618023"/>
    <lineage>
        <taxon>Bacteria</taxon>
        <taxon>Bacillati</taxon>
        <taxon>Cyanobacteriota</taxon>
        <taxon>Cyanophyceae</taxon>
        <taxon>Chroococcidiopsidales</taxon>
        <taxon>Aliterellaceae</taxon>
        <taxon>Aliterella</taxon>
    </lineage>
</organism>
<evidence type="ECO:0000313" key="1">
    <source>
        <dbReference type="EMBL" id="KJH73599.1"/>
    </source>
</evidence>
<reference evidence="1 2" key="1">
    <citation type="submission" date="2015-02" db="EMBL/GenBank/DDBJ databases">
        <title>Draft genome of a novel marine cyanobacterium (Chroococcales) isolated from South Atlantic Ocean.</title>
        <authorList>
            <person name="Rigonato J."/>
            <person name="Alvarenga D.O."/>
            <person name="Branco L.H."/>
            <person name="Varani A.M."/>
            <person name="Brandini F.P."/>
            <person name="Fiore M.F."/>
        </authorList>
    </citation>
    <scope>NUCLEOTIDE SEQUENCE [LARGE SCALE GENOMIC DNA]</scope>
    <source>
        <strain evidence="1 2">CENA595</strain>
    </source>
</reference>
<sequence>MTVLTETLDRLEYWLWQNHPGVAELLKPGLTSEEIDNQVQDLPVQLTQEIKELYQWTNGCDLFFTPFYDETLCAMPLENAIQYSYHQPYVASECELIVEKLEVPTFVMFPDFDDWIHFAICDGNESSPILVVTDDGYSRLAYSSITSMALTTLECYEQEIIHVNYDWGRLFIPNESLLKEFNFIRKRNNTAFKSDSIRERYKIDLE</sequence>
<dbReference type="PATRIC" id="fig|1618023.3.peg.1705"/>
<name>A0A0D8ZYR9_9CYAN</name>
<dbReference type="OrthoDB" id="513405at2"/>
<dbReference type="RefSeq" id="WP_045052952.1">
    <property type="nucleotide sequence ID" value="NZ_CAWMDP010000017.1"/>
</dbReference>
<keyword evidence="2" id="KW-1185">Reference proteome</keyword>
<dbReference type="Proteomes" id="UP000032452">
    <property type="component" value="Unassembled WGS sequence"/>
</dbReference>
<protein>
    <recommendedName>
        <fullName evidence="3">Knr4/Smi1-like domain-containing protein</fullName>
    </recommendedName>
</protein>
<evidence type="ECO:0000313" key="2">
    <source>
        <dbReference type="Proteomes" id="UP000032452"/>
    </source>
</evidence>
<comment type="caution">
    <text evidence="1">The sequence shown here is derived from an EMBL/GenBank/DDBJ whole genome shotgun (WGS) entry which is preliminary data.</text>
</comment>
<dbReference type="STRING" id="1618023.UH38_02250"/>
<accession>A0A0D8ZYR9</accession>
<dbReference type="AlphaFoldDB" id="A0A0D8ZYR9"/>
<dbReference type="EMBL" id="JYON01000001">
    <property type="protein sequence ID" value="KJH73599.1"/>
    <property type="molecule type" value="Genomic_DNA"/>
</dbReference>